<evidence type="ECO:0000259" key="3">
    <source>
        <dbReference type="PROSITE" id="PS51736"/>
    </source>
</evidence>
<dbReference type="PANTHER" id="PTHR30461">
    <property type="entry name" value="DNA-INVERTASE FROM LAMBDOID PROPHAGE"/>
    <property type="match status" value="1"/>
</dbReference>
<dbReference type="InterPro" id="IPR036162">
    <property type="entry name" value="Resolvase-like_N_sf"/>
</dbReference>
<feature type="domain" description="Resolvase/invertase-type recombinase catalytic" evidence="3">
    <location>
        <begin position="1"/>
        <end position="114"/>
    </location>
</feature>
<dbReference type="AlphaFoldDB" id="X0WHX2"/>
<dbReference type="SUPFAM" id="SSF53041">
    <property type="entry name" value="Resolvase-like"/>
    <property type="match status" value="1"/>
</dbReference>
<dbReference type="PROSITE" id="PS51737">
    <property type="entry name" value="RECOMBINASE_DNA_BIND"/>
    <property type="match status" value="1"/>
</dbReference>
<dbReference type="Gene3D" id="3.90.1750.20">
    <property type="entry name" value="Putative Large Serine Recombinase, Chain B, Domain 2"/>
    <property type="match status" value="1"/>
</dbReference>
<reference evidence="5" key="1">
    <citation type="journal article" date="2014" name="Front. Microbiol.">
        <title>High frequency of phylogenetically diverse reductive dehalogenase-homologous genes in deep subseafloor sedimentary metagenomes.</title>
        <authorList>
            <person name="Kawai M."/>
            <person name="Futagami T."/>
            <person name="Toyoda A."/>
            <person name="Takaki Y."/>
            <person name="Nishi S."/>
            <person name="Hori S."/>
            <person name="Arai W."/>
            <person name="Tsubouchi T."/>
            <person name="Morono Y."/>
            <person name="Uchiyama I."/>
            <person name="Ito T."/>
            <person name="Fujiyama A."/>
            <person name="Inagaki F."/>
            <person name="Takami H."/>
        </authorList>
    </citation>
    <scope>NUCLEOTIDE SEQUENCE</scope>
    <source>
        <strain evidence="5">Expedition CK06-06</strain>
    </source>
</reference>
<dbReference type="GO" id="GO:0003677">
    <property type="term" value="F:DNA binding"/>
    <property type="evidence" value="ECO:0007669"/>
    <property type="project" value="UniProtKB-KW"/>
</dbReference>
<feature type="domain" description="Recombinase" evidence="4">
    <location>
        <begin position="121"/>
        <end position="191"/>
    </location>
</feature>
<dbReference type="SMART" id="SM00857">
    <property type="entry name" value="Resolvase"/>
    <property type="match status" value="1"/>
</dbReference>
<feature type="non-terminal residue" evidence="5">
    <location>
        <position position="1"/>
    </location>
</feature>
<evidence type="ECO:0000256" key="2">
    <source>
        <dbReference type="ARBA" id="ARBA00023172"/>
    </source>
</evidence>
<evidence type="ECO:0000256" key="1">
    <source>
        <dbReference type="ARBA" id="ARBA00023125"/>
    </source>
</evidence>
<dbReference type="InterPro" id="IPR050639">
    <property type="entry name" value="SSR_resolvase"/>
</dbReference>
<dbReference type="Gene3D" id="3.40.50.1390">
    <property type="entry name" value="Resolvase, N-terminal catalytic domain"/>
    <property type="match status" value="1"/>
</dbReference>
<dbReference type="EMBL" id="BARS01045214">
    <property type="protein sequence ID" value="GAG30280.1"/>
    <property type="molecule type" value="Genomic_DNA"/>
</dbReference>
<evidence type="ECO:0000313" key="5">
    <source>
        <dbReference type="EMBL" id="GAG30280.1"/>
    </source>
</evidence>
<dbReference type="PANTHER" id="PTHR30461:SF2">
    <property type="entry name" value="SERINE RECOMBINASE PINE-RELATED"/>
    <property type="match status" value="1"/>
</dbReference>
<evidence type="ECO:0008006" key="6">
    <source>
        <dbReference type="Google" id="ProtNLM"/>
    </source>
</evidence>
<dbReference type="Pfam" id="PF07508">
    <property type="entry name" value="Recombinase"/>
    <property type="match status" value="1"/>
</dbReference>
<comment type="caution">
    <text evidence="5">The sequence shown here is derived from an EMBL/GenBank/DDBJ whole genome shotgun (WGS) entry which is preliminary data.</text>
</comment>
<protein>
    <recommendedName>
        <fullName evidence="6">Resolvase/invertase-type recombinase catalytic domain-containing protein</fullName>
    </recommendedName>
</protein>
<gene>
    <name evidence="5" type="ORF">S01H1_68191</name>
</gene>
<organism evidence="5">
    <name type="scientific">marine sediment metagenome</name>
    <dbReference type="NCBI Taxonomy" id="412755"/>
    <lineage>
        <taxon>unclassified sequences</taxon>
        <taxon>metagenomes</taxon>
        <taxon>ecological metagenomes</taxon>
    </lineage>
</organism>
<keyword evidence="1" id="KW-0238">DNA-binding</keyword>
<accession>X0WHX2</accession>
<dbReference type="PROSITE" id="PS51736">
    <property type="entry name" value="RECOMBINASES_3"/>
    <property type="match status" value="1"/>
</dbReference>
<dbReference type="InterPro" id="IPR011109">
    <property type="entry name" value="DNA_bind_recombinase_dom"/>
</dbReference>
<dbReference type="Pfam" id="PF00239">
    <property type="entry name" value="Resolvase"/>
    <property type="match status" value="1"/>
</dbReference>
<dbReference type="InterPro" id="IPR038109">
    <property type="entry name" value="DNA_bind_recomb_sf"/>
</dbReference>
<evidence type="ECO:0000259" key="4">
    <source>
        <dbReference type="PROSITE" id="PS51737"/>
    </source>
</evidence>
<sequence>EIITDAAVSGGKPLASREGGQQLLDAIRKRRADAVIVLKLDRGFRNATDCLSTVEQWDRSGVALHILDLGGNVIDTTSAAGRFMLVVLAGAAEMERNLTRERTRSAMAVKRANGQRTGTIPYGSDLADDGVALVPNETEQTVIRDIWDMRANGKTLKQIAGVLTERGVPTKTGKSARWTHQAVARIVNRNA</sequence>
<name>X0WHX2_9ZZZZ</name>
<dbReference type="InterPro" id="IPR006119">
    <property type="entry name" value="Resolv_N"/>
</dbReference>
<dbReference type="CDD" id="cd03768">
    <property type="entry name" value="SR_ResInv"/>
    <property type="match status" value="1"/>
</dbReference>
<keyword evidence="2" id="KW-0233">DNA recombination</keyword>
<proteinExistence type="predicted"/>
<dbReference type="GO" id="GO:0000150">
    <property type="term" value="F:DNA strand exchange activity"/>
    <property type="evidence" value="ECO:0007669"/>
    <property type="project" value="InterPro"/>
</dbReference>